<comment type="caution">
    <text evidence="3">The sequence shown here is derived from an EMBL/GenBank/DDBJ whole genome shotgun (WGS) entry which is preliminary data.</text>
</comment>
<name>A0A1V9DNT5_9GAMM</name>
<gene>
    <name evidence="3" type="ORF">B2J69_05220</name>
</gene>
<sequence length="397" mass="40488">MIATLPALTPMAASAPATRDAPADEAAFAALLDEKQLTLPDAVLPDLARAAPAEPEVVETAATCDDADKRDAEAEADAALLALLNLTPPAMLPASAGEHAPPQADNSDEDATSADKPAGPLPLTAALVADAGPVATEASAESAPQALTAALPAADRSGAVVAPEASARPARQTRLTADAQPAAQPADDAPARATARTASPPELTSSALPAKESRAPHGDSAEAIALVPHAPPLTTSPADRVPPREQALETGALSETMGTPAWQQSLGQQIACFTRNGVQHAELRLHPAELGSLQINVQLKNEQAQLHFVSASHQVRAAIEAAVPHLRTSLAEAGIQLGQSSVGADTASSWQQPDGSAPSPRHAVAAPEAQESLTQSEERSDSMTRPLTDGRGINTFA</sequence>
<dbReference type="EMBL" id="MWUE01000007">
    <property type="protein sequence ID" value="OQP35395.1"/>
    <property type="molecule type" value="Genomic_DNA"/>
</dbReference>
<dbReference type="InterPro" id="IPR038610">
    <property type="entry name" value="FliK-like_C_sf"/>
</dbReference>
<protein>
    <recommendedName>
        <fullName evidence="2">Flagellar hook-length control protein-like C-terminal domain-containing protein</fullName>
    </recommendedName>
</protein>
<feature type="compositionally biased region" description="Low complexity" evidence="1">
    <location>
        <begin position="176"/>
        <end position="198"/>
    </location>
</feature>
<feature type="region of interest" description="Disordered" evidence="1">
    <location>
        <begin position="160"/>
        <end position="219"/>
    </location>
</feature>
<dbReference type="RefSeq" id="WP_081137042.1">
    <property type="nucleotide sequence ID" value="NZ_MWUE01000007.1"/>
</dbReference>
<dbReference type="Pfam" id="PF02120">
    <property type="entry name" value="Flg_hook"/>
    <property type="match status" value="1"/>
</dbReference>
<dbReference type="InterPro" id="IPR052563">
    <property type="entry name" value="FliK"/>
</dbReference>
<dbReference type="PANTHER" id="PTHR37533:SF2">
    <property type="entry name" value="FLAGELLAR HOOK-LENGTH CONTROL PROTEIN"/>
    <property type="match status" value="1"/>
</dbReference>
<proteinExistence type="predicted"/>
<dbReference type="Proteomes" id="UP000192769">
    <property type="component" value="Unassembled WGS sequence"/>
</dbReference>
<feature type="domain" description="Flagellar hook-length control protein-like C-terminal" evidence="2">
    <location>
        <begin position="269"/>
        <end position="348"/>
    </location>
</feature>
<dbReference type="AlphaFoldDB" id="A0A1V9DNT5"/>
<evidence type="ECO:0000313" key="4">
    <source>
        <dbReference type="Proteomes" id="UP000192769"/>
    </source>
</evidence>
<feature type="region of interest" description="Disordered" evidence="1">
    <location>
        <begin position="342"/>
        <end position="397"/>
    </location>
</feature>
<keyword evidence="4" id="KW-1185">Reference proteome</keyword>
<accession>A0A1V9DNT5</accession>
<feature type="compositionally biased region" description="Polar residues" evidence="1">
    <location>
        <begin position="342"/>
        <end position="354"/>
    </location>
</feature>
<dbReference type="PANTHER" id="PTHR37533">
    <property type="entry name" value="FLAGELLAR HOOK-LENGTH CONTROL PROTEIN"/>
    <property type="match status" value="1"/>
</dbReference>
<feature type="region of interest" description="Disordered" evidence="1">
    <location>
        <begin position="92"/>
        <end position="121"/>
    </location>
</feature>
<dbReference type="Gene3D" id="3.30.750.140">
    <property type="match status" value="1"/>
</dbReference>
<evidence type="ECO:0000313" key="3">
    <source>
        <dbReference type="EMBL" id="OQP35395.1"/>
    </source>
</evidence>
<evidence type="ECO:0000256" key="1">
    <source>
        <dbReference type="SAM" id="MobiDB-lite"/>
    </source>
</evidence>
<dbReference type="CDD" id="cd17470">
    <property type="entry name" value="T3SS_Flik_C"/>
    <property type="match status" value="1"/>
</dbReference>
<dbReference type="InterPro" id="IPR021136">
    <property type="entry name" value="Flagellar_hook_control-like_C"/>
</dbReference>
<evidence type="ECO:0000259" key="2">
    <source>
        <dbReference type="Pfam" id="PF02120"/>
    </source>
</evidence>
<reference evidence="3 4" key="1">
    <citation type="submission" date="2017-02" db="EMBL/GenBank/DDBJ databases">
        <title>Whole genome shotgun sequence of Pantoea agglomerans strain AS1 isolated from a cycad, Zamia floridana in Central Florida, USA.</title>
        <authorList>
            <person name="Lata P."/>
            <person name="Govindarajan S."/>
            <person name="Qi F."/>
            <person name="Li J.-L."/>
            <person name="Maurya S.K."/>
            <person name="Sahoo M.K."/>
        </authorList>
    </citation>
    <scope>NUCLEOTIDE SEQUENCE [LARGE SCALE GENOMIC DNA]</scope>
    <source>
        <strain evidence="3 4">AS1</strain>
    </source>
</reference>
<organism evidence="3 4">
    <name type="scientific">Pantoea latae</name>
    <dbReference type="NCBI Taxonomy" id="1964541"/>
    <lineage>
        <taxon>Bacteria</taxon>
        <taxon>Pseudomonadati</taxon>
        <taxon>Pseudomonadota</taxon>
        <taxon>Gammaproteobacteria</taxon>
        <taxon>Enterobacterales</taxon>
        <taxon>Erwiniaceae</taxon>
        <taxon>Pantoea</taxon>
    </lineage>
</organism>